<dbReference type="PROSITE" id="PS50056">
    <property type="entry name" value="TYR_PHOSPHATASE_2"/>
    <property type="match status" value="1"/>
</dbReference>
<dbReference type="EMBL" id="CP098611">
    <property type="protein sequence ID" value="USR90560.1"/>
    <property type="molecule type" value="Genomic_DNA"/>
</dbReference>
<reference evidence="5" key="1">
    <citation type="submission" date="2022-06" db="EMBL/GenBank/DDBJ databases">
        <title>Genome sequence of Phormidium yuhuli AB48 isolated from an industrial photobioreactor environment.</title>
        <authorList>
            <person name="Qiu Y."/>
            <person name="Noonan A.J.C."/>
            <person name="Dofher K."/>
            <person name="Koch M."/>
            <person name="Kieft B."/>
            <person name="Lin X."/>
            <person name="Ziels R.M."/>
            <person name="Hallam S.J."/>
        </authorList>
    </citation>
    <scope>NUCLEOTIDE SEQUENCE</scope>
    <source>
        <strain evidence="5">AB48</strain>
    </source>
</reference>
<gene>
    <name evidence="5" type="ORF">NEA10_17270</name>
</gene>
<evidence type="ECO:0000256" key="1">
    <source>
        <dbReference type="ARBA" id="ARBA00022801"/>
    </source>
</evidence>
<dbReference type="PANTHER" id="PTHR10159:SF519">
    <property type="entry name" value="DUAL SPECIFICITY PROTEIN PHOSPHATASE MPK3"/>
    <property type="match status" value="1"/>
</dbReference>
<evidence type="ECO:0000259" key="4">
    <source>
        <dbReference type="PROSITE" id="PS50056"/>
    </source>
</evidence>
<keyword evidence="2" id="KW-0904">Protein phosphatase</keyword>
<dbReference type="PROSITE" id="PS50054">
    <property type="entry name" value="TYR_PHOSPHATASE_DUAL"/>
    <property type="match status" value="1"/>
</dbReference>
<dbReference type="InterPro" id="IPR000340">
    <property type="entry name" value="Dual-sp_phosphatase_cat-dom"/>
</dbReference>
<sequence>MSHPQFAELLELQPPLGDRLRRFMLERFGATLRLRSSIPPERLMVQMWTNIPSKYNSEGDWYAIDLPYHFSQDGVHHFEGAFFPTSQGEYAYTYRIGDTQQPDLWQWLGYPHNDGFLSVQEPSELMPWAQGPSCIRIISNLYIGNYIAASQADKLGVDAVLNMAEELALSYPLQANITYQKLGTPDGAENTISDDLLVQAVNWLDEQRAAGKHKIMVNCRAGIGRSGSVMVAYCFAKHPTWTYVETVEYVWSRKPNIYPHRHLQQSLERLFPRQ</sequence>
<dbReference type="Gene3D" id="3.90.190.10">
    <property type="entry name" value="Protein tyrosine phosphatase superfamily"/>
    <property type="match status" value="1"/>
</dbReference>
<evidence type="ECO:0000256" key="2">
    <source>
        <dbReference type="ARBA" id="ARBA00022912"/>
    </source>
</evidence>
<dbReference type="SMART" id="SM00195">
    <property type="entry name" value="DSPc"/>
    <property type="match status" value="1"/>
</dbReference>
<feature type="domain" description="Tyrosine-protein phosphatase" evidence="3">
    <location>
        <begin position="131"/>
        <end position="274"/>
    </location>
</feature>
<keyword evidence="1" id="KW-0378">Hydrolase</keyword>
<evidence type="ECO:0000259" key="3">
    <source>
        <dbReference type="PROSITE" id="PS50054"/>
    </source>
</evidence>
<dbReference type="SUPFAM" id="SSF52799">
    <property type="entry name" value="(Phosphotyrosine protein) phosphatases II"/>
    <property type="match status" value="1"/>
</dbReference>
<evidence type="ECO:0000313" key="5">
    <source>
        <dbReference type="EMBL" id="USR90560.1"/>
    </source>
</evidence>
<dbReference type="InterPro" id="IPR029021">
    <property type="entry name" value="Prot-tyrosine_phosphatase-like"/>
</dbReference>
<dbReference type="CDD" id="cd14498">
    <property type="entry name" value="DSP"/>
    <property type="match status" value="1"/>
</dbReference>
<dbReference type="Proteomes" id="UP001056708">
    <property type="component" value="Chromosome"/>
</dbReference>
<name>A0ABY5ANI1_9CYAN</name>
<dbReference type="RefSeq" id="WP_252662588.1">
    <property type="nucleotide sequence ID" value="NZ_CP098611.1"/>
</dbReference>
<organism evidence="5 6">
    <name type="scientific">Phormidium yuhuli AB48</name>
    <dbReference type="NCBI Taxonomy" id="2940671"/>
    <lineage>
        <taxon>Bacteria</taxon>
        <taxon>Bacillati</taxon>
        <taxon>Cyanobacteriota</taxon>
        <taxon>Cyanophyceae</taxon>
        <taxon>Oscillatoriophycideae</taxon>
        <taxon>Oscillatoriales</taxon>
        <taxon>Oscillatoriaceae</taxon>
        <taxon>Phormidium</taxon>
        <taxon>Phormidium yuhuli</taxon>
    </lineage>
</organism>
<feature type="domain" description="Tyrosine specific protein phosphatases" evidence="4">
    <location>
        <begin position="195"/>
        <end position="257"/>
    </location>
</feature>
<accession>A0ABY5ANI1</accession>
<proteinExistence type="predicted"/>
<keyword evidence="6" id="KW-1185">Reference proteome</keyword>
<evidence type="ECO:0000313" key="6">
    <source>
        <dbReference type="Proteomes" id="UP001056708"/>
    </source>
</evidence>
<dbReference type="InterPro" id="IPR000387">
    <property type="entry name" value="Tyr_Pase_dom"/>
</dbReference>
<dbReference type="Pfam" id="PF00782">
    <property type="entry name" value="DSPc"/>
    <property type="match status" value="1"/>
</dbReference>
<dbReference type="InterPro" id="IPR020422">
    <property type="entry name" value="TYR_PHOSPHATASE_DUAL_dom"/>
</dbReference>
<protein>
    <submittedName>
        <fullName evidence="5">Dual specificity protein phosphatase family protein</fullName>
    </submittedName>
</protein>
<dbReference type="PANTHER" id="PTHR10159">
    <property type="entry name" value="DUAL SPECIFICITY PROTEIN PHOSPHATASE"/>
    <property type="match status" value="1"/>
</dbReference>